<dbReference type="PROSITE" id="PS00012">
    <property type="entry name" value="PHOSPHOPANTETHEINE"/>
    <property type="match status" value="1"/>
</dbReference>
<dbReference type="SUPFAM" id="SSF51161">
    <property type="entry name" value="Trimeric LpxA-like enzymes"/>
    <property type="match status" value="3"/>
</dbReference>
<dbReference type="InterPro" id="IPR006162">
    <property type="entry name" value="Ppantetheine_attach_site"/>
</dbReference>
<dbReference type="Pfam" id="PF00550">
    <property type="entry name" value="PP-binding"/>
    <property type="match status" value="1"/>
</dbReference>
<dbReference type="InterPro" id="IPR010071">
    <property type="entry name" value="AA_adenyl_dom"/>
</dbReference>
<comment type="caution">
    <text evidence="8">The sequence shown here is derived from an EMBL/GenBank/DDBJ whole genome shotgun (WGS) entry which is preliminary data.</text>
</comment>
<feature type="region of interest" description="Disordered" evidence="5">
    <location>
        <begin position="1444"/>
        <end position="1469"/>
    </location>
</feature>
<dbReference type="Proteomes" id="UP001500751">
    <property type="component" value="Unassembled WGS sequence"/>
</dbReference>
<gene>
    <name evidence="8" type="ORF">GCM10009839_54030</name>
</gene>
<feature type="transmembrane region" description="Helical" evidence="6">
    <location>
        <begin position="757"/>
        <end position="778"/>
    </location>
</feature>
<evidence type="ECO:0000256" key="6">
    <source>
        <dbReference type="SAM" id="Phobius"/>
    </source>
</evidence>
<evidence type="ECO:0000256" key="4">
    <source>
        <dbReference type="ARBA" id="ARBA00022737"/>
    </source>
</evidence>
<proteinExistence type="predicted"/>
<accession>A0ABN2UVB9</accession>
<keyword evidence="6" id="KW-0812">Transmembrane</keyword>
<evidence type="ECO:0000313" key="9">
    <source>
        <dbReference type="Proteomes" id="UP001500751"/>
    </source>
</evidence>
<dbReference type="Gene3D" id="1.10.1200.10">
    <property type="entry name" value="ACP-like"/>
    <property type="match status" value="1"/>
</dbReference>
<evidence type="ECO:0000313" key="8">
    <source>
        <dbReference type="EMBL" id="GAA2043859.1"/>
    </source>
</evidence>
<name>A0ABN2UVB9_9ACTN</name>
<keyword evidence="6" id="KW-1133">Transmembrane helix</keyword>
<dbReference type="Gene3D" id="3.30.300.30">
    <property type="match status" value="2"/>
</dbReference>
<keyword evidence="1" id="KW-0596">Phosphopantetheine</keyword>
<evidence type="ECO:0000256" key="2">
    <source>
        <dbReference type="ARBA" id="ARBA00022553"/>
    </source>
</evidence>
<feature type="transmembrane region" description="Helical" evidence="6">
    <location>
        <begin position="1271"/>
        <end position="1294"/>
    </location>
</feature>
<dbReference type="NCBIfam" id="TIGR02353">
    <property type="entry name" value="NRPS_term_dom"/>
    <property type="match status" value="1"/>
</dbReference>
<reference evidence="8 9" key="1">
    <citation type="journal article" date="2019" name="Int. J. Syst. Evol. Microbiol.">
        <title>The Global Catalogue of Microorganisms (GCM) 10K type strain sequencing project: providing services to taxonomists for standard genome sequencing and annotation.</title>
        <authorList>
            <consortium name="The Broad Institute Genomics Platform"/>
            <consortium name="The Broad Institute Genome Sequencing Center for Infectious Disease"/>
            <person name="Wu L."/>
            <person name="Ma J."/>
        </authorList>
    </citation>
    <scope>NUCLEOTIDE SEQUENCE [LARGE SCALE GENOMIC DNA]</scope>
    <source>
        <strain evidence="8 9">JCM 16014</strain>
    </source>
</reference>
<dbReference type="EMBL" id="BAAAQN010000036">
    <property type="protein sequence ID" value="GAA2043859.1"/>
    <property type="molecule type" value="Genomic_DNA"/>
</dbReference>
<feature type="compositionally biased region" description="Low complexity" evidence="5">
    <location>
        <begin position="504"/>
        <end position="521"/>
    </location>
</feature>
<keyword evidence="9" id="KW-1185">Reference proteome</keyword>
<feature type="transmembrane region" description="Helical" evidence="6">
    <location>
        <begin position="1031"/>
        <end position="1054"/>
    </location>
</feature>
<keyword evidence="3" id="KW-0808">Transferase</keyword>
<dbReference type="InterPro" id="IPR036736">
    <property type="entry name" value="ACP-like_sf"/>
</dbReference>
<evidence type="ECO:0000256" key="1">
    <source>
        <dbReference type="ARBA" id="ARBA00022450"/>
    </source>
</evidence>
<dbReference type="InterPro" id="IPR012728">
    <property type="entry name" value="Pls/PosA_C"/>
</dbReference>
<protein>
    <recommendedName>
        <fullName evidence="7">Carrier domain-containing protein</fullName>
    </recommendedName>
</protein>
<dbReference type="PANTHER" id="PTHR45527">
    <property type="entry name" value="NONRIBOSOMAL PEPTIDE SYNTHETASE"/>
    <property type="match status" value="1"/>
</dbReference>
<feature type="compositionally biased region" description="Basic and acidic residues" evidence="5">
    <location>
        <begin position="1448"/>
        <end position="1457"/>
    </location>
</feature>
<feature type="compositionally biased region" description="Low complexity" evidence="5">
    <location>
        <begin position="537"/>
        <end position="577"/>
    </location>
</feature>
<dbReference type="Gene3D" id="3.40.50.12780">
    <property type="entry name" value="N-terminal domain of ligase-like"/>
    <property type="match status" value="1"/>
</dbReference>
<feature type="region of interest" description="Disordered" evidence="5">
    <location>
        <begin position="468"/>
        <end position="605"/>
    </location>
</feature>
<dbReference type="PROSITE" id="PS00455">
    <property type="entry name" value="AMP_BINDING"/>
    <property type="match status" value="1"/>
</dbReference>
<dbReference type="SMART" id="SM00823">
    <property type="entry name" value="PKS_PP"/>
    <property type="match status" value="1"/>
</dbReference>
<dbReference type="InterPro" id="IPR045851">
    <property type="entry name" value="AMP-bd_C_sf"/>
</dbReference>
<feature type="transmembrane region" description="Helical" evidence="6">
    <location>
        <begin position="1236"/>
        <end position="1259"/>
    </location>
</feature>
<dbReference type="Pfam" id="PF00501">
    <property type="entry name" value="AMP-binding"/>
    <property type="match status" value="1"/>
</dbReference>
<keyword evidence="2" id="KW-0597">Phosphoprotein</keyword>
<feature type="domain" description="Carrier" evidence="7">
    <location>
        <begin position="662"/>
        <end position="735"/>
    </location>
</feature>
<feature type="compositionally biased region" description="Gly residues" evidence="5">
    <location>
        <begin position="578"/>
        <end position="596"/>
    </location>
</feature>
<evidence type="ECO:0000256" key="5">
    <source>
        <dbReference type="SAM" id="MobiDB-lite"/>
    </source>
</evidence>
<evidence type="ECO:0000259" key="7">
    <source>
        <dbReference type="PROSITE" id="PS50075"/>
    </source>
</evidence>
<dbReference type="NCBIfam" id="TIGR01733">
    <property type="entry name" value="AA-adenyl-dom"/>
    <property type="match status" value="1"/>
</dbReference>
<dbReference type="CDD" id="cd05930">
    <property type="entry name" value="A_NRPS"/>
    <property type="match status" value="1"/>
</dbReference>
<dbReference type="PROSITE" id="PS50075">
    <property type="entry name" value="CARRIER"/>
    <property type="match status" value="1"/>
</dbReference>
<dbReference type="InterPro" id="IPR020806">
    <property type="entry name" value="PKS_PP-bd"/>
</dbReference>
<evidence type="ECO:0000256" key="3">
    <source>
        <dbReference type="ARBA" id="ARBA00022679"/>
    </source>
</evidence>
<dbReference type="InterPro" id="IPR018357">
    <property type="entry name" value="Hexapep_transf_CS"/>
</dbReference>
<dbReference type="InterPro" id="IPR000873">
    <property type="entry name" value="AMP-dep_synth/lig_dom"/>
</dbReference>
<dbReference type="InterPro" id="IPR009081">
    <property type="entry name" value="PP-bd_ACP"/>
</dbReference>
<dbReference type="SUPFAM" id="SSF47336">
    <property type="entry name" value="ACP-like"/>
    <property type="match status" value="1"/>
</dbReference>
<dbReference type="PANTHER" id="PTHR45527:SF1">
    <property type="entry name" value="FATTY ACID SYNTHASE"/>
    <property type="match status" value="1"/>
</dbReference>
<dbReference type="InterPro" id="IPR020845">
    <property type="entry name" value="AMP-binding_CS"/>
</dbReference>
<dbReference type="PROSITE" id="PS00101">
    <property type="entry name" value="HEXAPEP_TRANSFERASES"/>
    <property type="match status" value="1"/>
</dbReference>
<dbReference type="SUPFAM" id="SSF56801">
    <property type="entry name" value="Acetyl-CoA synthetase-like"/>
    <property type="match status" value="1"/>
</dbReference>
<keyword evidence="4" id="KW-0677">Repeat</keyword>
<dbReference type="InterPro" id="IPR042099">
    <property type="entry name" value="ANL_N_sf"/>
</dbReference>
<feature type="transmembrane region" description="Helical" evidence="6">
    <location>
        <begin position="996"/>
        <end position="1019"/>
    </location>
</feature>
<dbReference type="Gene3D" id="2.160.10.10">
    <property type="entry name" value="Hexapeptide repeat proteins"/>
    <property type="match status" value="2"/>
</dbReference>
<sequence length="1469" mass="154352">MHPTHDTAATWPLGRMSPVSLDRAVWPVVDPAPPRTLVEVLDATVRGHPDAPALEAGGVVLSYRALRSAAESFAGTLRAHGVGPGDRVGVRVPSGTTDLYVAILGVLVAGAAYVPVDVDDPDERAGLIWQDAGVCVVVGEGLGLVAGPGRAGSRTGPPDLGDDAWIIFTSGTTGRPKGVAVTHRSAAAFVDAEARLFVRSAPLGPGDRVLAGLSVAFDASCEEMWLAWRHGACLVPAPRSLVKAGTDLGPWLVERGITVVSTVPTLVALWPAEALARVRLLIVGGESCPPELVERLAVPGREFWNTYGPTEATVVACVSLMRSGEPVRIGIPLDGWELAVVDAAGKPVPWGTTGELLIGGVGTARYLDPDKDTEKFAAHPALRSPRVYRTGDLVRAEREGLIFVGRADEQVKIGGRRIELGEVDAALQALPGVRAAAAAVKDSPAGGQVLVGYLVLAVNTGHEASQLTNIPHQRSAGDPANLDINDGLGFASDPSQSTDFSDRPGFGSDPGLSSGSGDRPGFGSDPSLSAEFSDRLGFGTDSGRSSGSSDRPGFASDPGRSSDSSAASFSGPRSGATSGSGGGSTSGPGLSAGFGPGSDPAPSISFDRDAARALLLQRLPPALVPVLAVVDNLPTRTSGKVDRKALPWPLPGHASASSDAGAELGGTAGWVAEQWRRLLGVPVEPDSDFFALGGSSLTAARLVAEMRERFPAFTVKDLYQHPRLVDLAAFLGEDDDPAAGRKPRVRHRRVHLTPSTAGLYQGVVLVLLFLITAIPWVLGVAALDNVLGPVPWAPHTSWWLIVGGWLALSSAPARVVFSGLGARLFTLNLQPGSYPRGGWTHLRLWTAERLVGAFSLGAVVGTPLAGRYARLLGCRVGRDVELHTLPPVTGMAAFGDGAVLEPEVDAAGWWIEGDLLHVGGVRVGPGASVGTRSMLMPGADLEAGALVAAGSCVTSRVPAGERWHGTPARRDDVPPTFRWPPPEYGRSARIALLHTLSLPALQLLPLVAALPALALLTAWKGPHPTPGSLAGLLLATSVPLTLLTVFCYALLVALTVRIASRTIRPGVYPAHGGVGFRVWLVHRLMATARGTLFPLYASMLTPVWLRLLGARIGRRVEASTALALPSLLTVDDHAFLADDTLVAPYEIRGGWLRLGPSRIGKRSFVGNSGIVGPFRTVPDESLIGVLSDAPPDAGPGGSWLGRPSFPVQRQAEGGESTDRTYDPPARLLAARAAVELCRWLPVLATVLLGDLAVIAVQAAYDRFGLYPAFPIAMLALLGCGITACLLTTAAKWLLIGRFTVSQKPLWSSFVWRNELFDTFVEELAMPWLGTSLIGTPFLSLWMRSLGARIGRGVWCESHWLPETDLVRLGDGATVNRGVVLQTHLFQDRLMRMDTVTLGRGATLGPHAIALPGSRLDDAAVAGPSSLVMRGDRLRAGTRWHGNPVAHWDPVETPKAEGPRTVVRDPVSAS</sequence>
<keyword evidence="6" id="KW-0472">Membrane</keyword>
<dbReference type="InterPro" id="IPR011004">
    <property type="entry name" value="Trimer_LpxA-like_sf"/>
</dbReference>
<organism evidence="8 9">
    <name type="scientific">Catenulispora yoronensis</name>
    <dbReference type="NCBI Taxonomy" id="450799"/>
    <lineage>
        <taxon>Bacteria</taxon>
        <taxon>Bacillati</taxon>
        <taxon>Actinomycetota</taxon>
        <taxon>Actinomycetes</taxon>
        <taxon>Catenulisporales</taxon>
        <taxon>Catenulisporaceae</taxon>
        <taxon>Catenulispora</taxon>
    </lineage>
</organism>